<dbReference type="AlphaFoldDB" id="A0A7C3VQG7"/>
<dbReference type="InterPro" id="IPR020472">
    <property type="entry name" value="WD40_PAC1"/>
</dbReference>
<feature type="repeat" description="WD" evidence="3">
    <location>
        <begin position="590"/>
        <end position="631"/>
    </location>
</feature>
<feature type="compositionally biased region" description="Pro residues" evidence="4">
    <location>
        <begin position="315"/>
        <end position="334"/>
    </location>
</feature>
<dbReference type="SMART" id="SM00220">
    <property type="entry name" value="S_TKc"/>
    <property type="match status" value="1"/>
</dbReference>
<dbReference type="PROSITE" id="PS50011">
    <property type="entry name" value="PROTEIN_KINASE_DOM"/>
    <property type="match status" value="1"/>
</dbReference>
<evidence type="ECO:0000256" key="3">
    <source>
        <dbReference type="PROSITE-ProRule" id="PRU00221"/>
    </source>
</evidence>
<dbReference type="GO" id="GO:0005524">
    <property type="term" value="F:ATP binding"/>
    <property type="evidence" value="ECO:0007669"/>
    <property type="project" value="InterPro"/>
</dbReference>
<feature type="compositionally biased region" description="Basic residues" evidence="4">
    <location>
        <begin position="337"/>
        <end position="350"/>
    </location>
</feature>
<dbReference type="PANTHER" id="PTHR19876">
    <property type="entry name" value="COATOMER"/>
    <property type="match status" value="1"/>
</dbReference>
<feature type="repeat" description="WD" evidence="3">
    <location>
        <begin position="548"/>
        <end position="589"/>
    </location>
</feature>
<dbReference type="Gene3D" id="3.30.200.20">
    <property type="entry name" value="Phosphorylase Kinase, domain 1"/>
    <property type="match status" value="1"/>
</dbReference>
<dbReference type="NCBIfam" id="NF045510">
    <property type="entry name" value="4Cys_prefix_kin"/>
    <property type="match status" value="1"/>
</dbReference>
<dbReference type="GO" id="GO:0006886">
    <property type="term" value="P:intracellular protein transport"/>
    <property type="evidence" value="ECO:0007669"/>
    <property type="project" value="TreeGrafter"/>
</dbReference>
<dbReference type="PANTHER" id="PTHR19876:SF2">
    <property type="entry name" value="COATOMER SUBUNIT BETA"/>
    <property type="match status" value="1"/>
</dbReference>
<feature type="repeat" description="WD" evidence="3">
    <location>
        <begin position="683"/>
        <end position="724"/>
    </location>
</feature>
<dbReference type="InterPro" id="IPR050844">
    <property type="entry name" value="Coatomer_complex_subunit"/>
</dbReference>
<evidence type="ECO:0000256" key="4">
    <source>
        <dbReference type="SAM" id="MobiDB-lite"/>
    </source>
</evidence>
<name>A0A7C3VQG7_9CYAN</name>
<dbReference type="GO" id="GO:0004672">
    <property type="term" value="F:protein kinase activity"/>
    <property type="evidence" value="ECO:0007669"/>
    <property type="project" value="InterPro"/>
</dbReference>
<dbReference type="InterPro" id="IPR036322">
    <property type="entry name" value="WD40_repeat_dom_sf"/>
</dbReference>
<dbReference type="InterPro" id="IPR008271">
    <property type="entry name" value="Ser/Thr_kinase_AS"/>
</dbReference>
<dbReference type="Pfam" id="PF00400">
    <property type="entry name" value="WD40"/>
    <property type="match status" value="7"/>
</dbReference>
<dbReference type="InterPro" id="IPR019775">
    <property type="entry name" value="WD40_repeat_CS"/>
</dbReference>
<protein>
    <recommendedName>
        <fullName evidence="5">Protein kinase domain-containing protein</fullName>
    </recommendedName>
</protein>
<dbReference type="PROSITE" id="PS00108">
    <property type="entry name" value="PROTEIN_KINASE_ST"/>
    <property type="match status" value="1"/>
</dbReference>
<dbReference type="GO" id="GO:0006888">
    <property type="term" value="P:endoplasmic reticulum to Golgi vesicle-mediated transport"/>
    <property type="evidence" value="ECO:0007669"/>
    <property type="project" value="TreeGrafter"/>
</dbReference>
<evidence type="ECO:0000256" key="2">
    <source>
        <dbReference type="ARBA" id="ARBA00022737"/>
    </source>
</evidence>
<reference evidence="6" key="1">
    <citation type="journal article" date="2020" name="mSystems">
        <title>Genome- and Community-Level Interaction Insights into Carbon Utilization and Element Cycling Functions of Hydrothermarchaeota in Hydrothermal Sediment.</title>
        <authorList>
            <person name="Zhou Z."/>
            <person name="Liu Y."/>
            <person name="Xu W."/>
            <person name="Pan J."/>
            <person name="Luo Z.H."/>
            <person name="Li M."/>
        </authorList>
    </citation>
    <scope>NUCLEOTIDE SEQUENCE [LARGE SCALE GENOMIC DNA]</scope>
    <source>
        <strain evidence="6">SpSt-374</strain>
    </source>
</reference>
<dbReference type="InterPro" id="IPR000719">
    <property type="entry name" value="Prot_kinase_dom"/>
</dbReference>
<evidence type="ECO:0000256" key="1">
    <source>
        <dbReference type="ARBA" id="ARBA00022574"/>
    </source>
</evidence>
<dbReference type="GO" id="GO:0006890">
    <property type="term" value="P:retrograde vesicle-mediated transport, Golgi to endoplasmic reticulum"/>
    <property type="evidence" value="ECO:0007669"/>
    <property type="project" value="TreeGrafter"/>
</dbReference>
<proteinExistence type="predicted"/>
<dbReference type="SMART" id="SM00320">
    <property type="entry name" value="WD40"/>
    <property type="match status" value="7"/>
</dbReference>
<dbReference type="SUPFAM" id="SSF50978">
    <property type="entry name" value="WD40 repeat-like"/>
    <property type="match status" value="1"/>
</dbReference>
<dbReference type="CDD" id="cd14014">
    <property type="entry name" value="STKc_PknB_like"/>
    <property type="match status" value="1"/>
</dbReference>
<evidence type="ECO:0000259" key="5">
    <source>
        <dbReference type="PROSITE" id="PS50011"/>
    </source>
</evidence>
<feature type="repeat" description="WD" evidence="3">
    <location>
        <begin position="464"/>
        <end position="505"/>
    </location>
</feature>
<dbReference type="GO" id="GO:0005737">
    <property type="term" value="C:cytoplasm"/>
    <property type="evidence" value="ECO:0007669"/>
    <property type="project" value="GOC"/>
</dbReference>
<evidence type="ECO:0000313" key="6">
    <source>
        <dbReference type="EMBL" id="HGG00096.1"/>
    </source>
</evidence>
<feature type="region of interest" description="Disordered" evidence="4">
    <location>
        <begin position="303"/>
        <end position="350"/>
    </location>
</feature>
<comment type="caution">
    <text evidence="6">The sequence shown here is derived from an EMBL/GenBank/DDBJ whole genome shotgun (WGS) entry which is preliminary data.</text>
</comment>
<dbReference type="PROSITE" id="PS00678">
    <property type="entry name" value="WD_REPEATS_1"/>
    <property type="match status" value="3"/>
</dbReference>
<dbReference type="PROSITE" id="PS50082">
    <property type="entry name" value="WD_REPEATS_2"/>
    <property type="match status" value="6"/>
</dbReference>
<keyword evidence="1 3" id="KW-0853">WD repeat</keyword>
<gene>
    <name evidence="6" type="ORF">ENR15_05390</name>
</gene>
<accession>A0A7C3VQG7</accession>
<feature type="repeat" description="WD" evidence="3">
    <location>
        <begin position="506"/>
        <end position="547"/>
    </location>
</feature>
<dbReference type="InterPro" id="IPR015943">
    <property type="entry name" value="WD40/YVTN_repeat-like_dom_sf"/>
</dbReference>
<dbReference type="Pfam" id="PF00069">
    <property type="entry name" value="Pkinase"/>
    <property type="match status" value="1"/>
</dbReference>
<keyword evidence="2" id="KW-0677">Repeat</keyword>
<dbReference type="EMBL" id="DSPX01000049">
    <property type="protein sequence ID" value="HGG00096.1"/>
    <property type="molecule type" value="Genomic_DNA"/>
</dbReference>
<dbReference type="SUPFAM" id="SSF56112">
    <property type="entry name" value="Protein kinase-like (PK-like)"/>
    <property type="match status" value="1"/>
</dbReference>
<dbReference type="PROSITE" id="PS50294">
    <property type="entry name" value="WD_REPEATS_REGION"/>
    <property type="match status" value="5"/>
</dbReference>
<sequence>MSYCLNPKCPNPADPWHAHNRICCHCGSSLVLQQRYHIKRLLGEGGFGKTFEVEDHHHLQTKVLKVLIDDNPKAVALFEREAQVLSRLQHPGIPKVEPDGYFTFYPRNSHKPLHCLVMELIEGCNLEEWMAQRQHQPITESRAVDWLKQLVEILHQVHHQNYFHRDIKPSNIMLRPSKTGEDWQLALIDFGTAREVSGTYLAKVGAGHRMTGIVSPGYTPPEQINGKAVPQSDFFALGRTFVYLLAGRHPNDFQEDPRTGELRWRESARVSENFANLIDRLMSPFPGNRPHNTDAISQYLETIDQGTGGSSPRHPVTPSPPPPTSPSPRHPVTPSPHTHHRSSRSRRWRAKKAVTKKVLMGTAILLLPLSAAQFSREIDAFLRQAMSSMRRETATNMVKMSRSPDAISAIYSLQQIALTNTISAHLWGVNAIAISPDNRLLVSGSADKTLKIWDLATGDQRQVLDHNGEQVSAVAVSPKGFTFASGGSDRTVKLWGLESGKLLWTFEGHSGWVLAIAYSPDGNILASASADGTVKLWELASATLTHTLSGHTSQVVSLAFSPREPLLASGSDDGTIKLWNTTTGKLLQTWQSNSWRVRSVAISPDGKILASGSESGTIQLYSLHTGELLRTLHRQSGAVQSLAFMPLGATSGAETLILAIGGGSLDSTIELWDASKGEHLSTLTGHRDTVHSLSISADGTILTSGSEDNTIKIWRLPSTGQISIEK</sequence>
<feature type="repeat" description="WD" evidence="3">
    <location>
        <begin position="422"/>
        <end position="463"/>
    </location>
</feature>
<dbReference type="Gene3D" id="2.130.10.10">
    <property type="entry name" value="YVTN repeat-like/Quinoprotein amine dehydrogenase"/>
    <property type="match status" value="2"/>
</dbReference>
<feature type="domain" description="Protein kinase" evidence="5">
    <location>
        <begin position="36"/>
        <end position="317"/>
    </location>
</feature>
<dbReference type="PRINTS" id="PR00320">
    <property type="entry name" value="GPROTEINBRPT"/>
</dbReference>
<dbReference type="InterPro" id="IPR001680">
    <property type="entry name" value="WD40_rpt"/>
</dbReference>
<dbReference type="CDD" id="cd00200">
    <property type="entry name" value="WD40"/>
    <property type="match status" value="1"/>
</dbReference>
<dbReference type="GO" id="GO:0006891">
    <property type="term" value="P:intra-Golgi vesicle-mediated transport"/>
    <property type="evidence" value="ECO:0007669"/>
    <property type="project" value="TreeGrafter"/>
</dbReference>
<dbReference type="GO" id="GO:0016020">
    <property type="term" value="C:membrane"/>
    <property type="evidence" value="ECO:0007669"/>
    <property type="project" value="UniProtKB-SubCell"/>
</dbReference>
<dbReference type="Gene3D" id="1.10.510.10">
    <property type="entry name" value="Transferase(Phosphotransferase) domain 1"/>
    <property type="match status" value="1"/>
</dbReference>
<dbReference type="InterPro" id="IPR011009">
    <property type="entry name" value="Kinase-like_dom_sf"/>
</dbReference>
<organism evidence="6">
    <name type="scientific">Planktothricoides sp. SpSt-374</name>
    <dbReference type="NCBI Taxonomy" id="2282167"/>
    <lineage>
        <taxon>Bacteria</taxon>
        <taxon>Bacillati</taxon>
        <taxon>Cyanobacteriota</taxon>
        <taxon>Cyanophyceae</taxon>
        <taxon>Oscillatoriophycideae</taxon>
        <taxon>Oscillatoriales</taxon>
        <taxon>Oscillatoriaceae</taxon>
        <taxon>Planktothricoides</taxon>
    </lineage>
</organism>